<proteinExistence type="predicted"/>
<keyword evidence="2" id="KW-1185">Reference proteome</keyword>
<name>W7QQS5_9ALTE</name>
<reference evidence="1 2" key="1">
    <citation type="journal article" date="2014" name="Genome Announc.">
        <title>Draft Genome Sequence of the Agar-Degrading Bacterium Catenovulum sp. Strain DS-2, Isolated from Intestines of Haliotis diversicolor.</title>
        <authorList>
            <person name="Shan D."/>
            <person name="Li X."/>
            <person name="Gu Z."/>
            <person name="Wei G."/>
            <person name="Gao Z."/>
            <person name="Shao Z."/>
        </authorList>
    </citation>
    <scope>NUCLEOTIDE SEQUENCE [LARGE SCALE GENOMIC DNA]</scope>
    <source>
        <strain evidence="1 2">DS-2</strain>
    </source>
</reference>
<evidence type="ECO:0000313" key="1">
    <source>
        <dbReference type="EMBL" id="EWH11347.1"/>
    </source>
</evidence>
<evidence type="ECO:0000313" key="2">
    <source>
        <dbReference type="Proteomes" id="UP000019276"/>
    </source>
</evidence>
<organism evidence="1 2">
    <name type="scientific">Catenovulum agarivorans DS-2</name>
    <dbReference type="NCBI Taxonomy" id="1328313"/>
    <lineage>
        <taxon>Bacteria</taxon>
        <taxon>Pseudomonadati</taxon>
        <taxon>Pseudomonadota</taxon>
        <taxon>Gammaproteobacteria</taxon>
        <taxon>Alteromonadales</taxon>
        <taxon>Alteromonadaceae</taxon>
        <taxon>Catenovulum</taxon>
    </lineage>
</organism>
<evidence type="ECO:0008006" key="3">
    <source>
        <dbReference type="Google" id="ProtNLM"/>
    </source>
</evidence>
<comment type="caution">
    <text evidence="1">The sequence shown here is derived from an EMBL/GenBank/DDBJ whole genome shotgun (WGS) entry which is preliminary data.</text>
</comment>
<dbReference type="RefSeq" id="WP_035013396.1">
    <property type="nucleotide sequence ID" value="NZ_ARZY01000005.1"/>
</dbReference>
<accession>W7QQS5</accession>
<dbReference type="AlphaFoldDB" id="W7QQS5"/>
<dbReference type="Proteomes" id="UP000019276">
    <property type="component" value="Unassembled WGS sequence"/>
</dbReference>
<dbReference type="PANTHER" id="PTHR37805:SF1">
    <property type="entry name" value="CYTOPLASMIC PROTEIN"/>
    <property type="match status" value="1"/>
</dbReference>
<dbReference type="EMBL" id="ARZY01000005">
    <property type="protein sequence ID" value="EWH11347.1"/>
    <property type="molecule type" value="Genomic_DNA"/>
</dbReference>
<dbReference type="eggNOG" id="COG4807">
    <property type="taxonomic scope" value="Bacteria"/>
</dbReference>
<dbReference type="STRING" id="1328313.DS2_04210"/>
<protein>
    <recommendedName>
        <fullName evidence="3">DUF1456 domain-containing protein</fullName>
    </recommendedName>
</protein>
<dbReference type="OrthoDB" id="9788465at2"/>
<gene>
    <name evidence="1" type="ORF">DS2_04210</name>
</gene>
<sequence>MTNNDILRRLRYTFSLNEAQMSQMMETAGTAAAPELISQWLKKDDDAYYVRCSDREFSTFLNGFINLKRGKREGPTVKPEDHLNNNIIFMKLKIALNLQAEDILAILKLAEFDLSKHELSAFFRRSTHNHYRECKDQVLRRFLMGLQLKYAEGKGTK</sequence>
<dbReference type="InterPro" id="IPR009921">
    <property type="entry name" value="YehS-like"/>
</dbReference>
<dbReference type="PATRIC" id="fig|1328313.3.peg.870"/>
<dbReference type="PANTHER" id="PTHR37805">
    <property type="entry name" value="CYTOPLASMIC PROTEIN-RELATED"/>
    <property type="match status" value="1"/>
</dbReference>
<dbReference type="Pfam" id="PF07308">
    <property type="entry name" value="DUF1456"/>
    <property type="match status" value="2"/>
</dbReference>